<protein>
    <submittedName>
        <fullName evidence="1">Uncharacterized protein</fullName>
    </submittedName>
</protein>
<reference evidence="1 2" key="1">
    <citation type="submission" date="2008-08" db="EMBL/GenBank/DDBJ databases">
        <authorList>
            <person name="Madupu R."/>
            <person name="Durkin A.S."/>
            <person name="Torralba M."/>
            <person name="Methe B."/>
            <person name="Sutton G.G."/>
            <person name="Strausberg R.L."/>
            <person name="Nelson K.E."/>
        </authorList>
    </citation>
    <scope>NUCLEOTIDE SEQUENCE [LARGE SCALE GENOMIC DNA]</scope>
    <source>
        <strain evidence="1 2">RM3267</strain>
    </source>
</reference>
<evidence type="ECO:0000313" key="2">
    <source>
        <dbReference type="Proteomes" id="UP000003082"/>
    </source>
</evidence>
<gene>
    <name evidence="1" type="ORF">CAMRE0001_0230</name>
</gene>
<dbReference type="Proteomes" id="UP000003082">
    <property type="component" value="Unassembled WGS sequence"/>
</dbReference>
<proteinExistence type="predicted"/>
<evidence type="ECO:0000313" key="1">
    <source>
        <dbReference type="EMBL" id="EEF15368.1"/>
    </source>
</evidence>
<dbReference type="STRING" id="553218.CAMRE0001_0230"/>
<dbReference type="EMBL" id="ACFU01000001">
    <property type="protein sequence ID" value="EEF15368.1"/>
    <property type="molecule type" value="Genomic_DNA"/>
</dbReference>
<organism evidence="1 2">
    <name type="scientific">Campylobacter rectus RM3267</name>
    <dbReference type="NCBI Taxonomy" id="553218"/>
    <lineage>
        <taxon>Bacteria</taxon>
        <taxon>Pseudomonadati</taxon>
        <taxon>Campylobacterota</taxon>
        <taxon>Epsilonproteobacteria</taxon>
        <taxon>Campylobacterales</taxon>
        <taxon>Campylobacteraceae</taxon>
        <taxon>Campylobacter</taxon>
    </lineage>
</organism>
<name>B9CY35_CAMRE</name>
<accession>B9CY35</accession>
<keyword evidence="2" id="KW-1185">Reference proteome</keyword>
<dbReference type="AlphaFoldDB" id="B9CY35"/>
<comment type="caution">
    <text evidence="1">The sequence shown here is derived from an EMBL/GenBank/DDBJ whole genome shotgun (WGS) entry which is preliminary data.</text>
</comment>
<sequence length="45" mass="5056">MRQTCSNLTLNRGGGVPGRFVSNLPPCLAYFKTNLRNNSQKIFKI</sequence>